<gene>
    <name evidence="3" type="ORF">DEH84_17215</name>
</gene>
<dbReference type="AlphaFoldDB" id="A0A2U8FVS0"/>
<feature type="domain" description="Lipid/polyisoprenoid-binding YceI-like" evidence="2">
    <location>
        <begin position="36"/>
        <end position="195"/>
    </location>
</feature>
<sequence length="200" mass="20818">MTPSLRLTGALALAIATVVTLATPLPARAQAAALAAQALVPAQSEVTFVARQLGVPLNGRFKAFSVQSTFNPKALATSQVGFSIDLGSVAINAETDAELSKPDWFHTARFPKATFQSTAIKATGPGRYDVAGKLSIKGQARDLVVPVQMTQANGLTTAVGGFTLKRLDFNVGGGDWGDPSIVANEVQVKFKLTLKGVPAL</sequence>
<dbReference type="PANTHER" id="PTHR34406:SF1">
    <property type="entry name" value="PROTEIN YCEI"/>
    <property type="match status" value="1"/>
</dbReference>
<dbReference type="RefSeq" id="WP_109038086.1">
    <property type="nucleotide sequence ID" value="NZ_CP029210.1"/>
</dbReference>
<dbReference type="PANTHER" id="PTHR34406">
    <property type="entry name" value="PROTEIN YCEI"/>
    <property type="match status" value="1"/>
</dbReference>
<dbReference type="InterPro" id="IPR036761">
    <property type="entry name" value="TTHA0802/YceI-like_sf"/>
</dbReference>
<keyword evidence="4" id="KW-1185">Reference proteome</keyword>
<protein>
    <submittedName>
        <fullName evidence="3">Polyisoprenoid-binding protein</fullName>
    </submittedName>
</protein>
<organism evidence="3 4">
    <name type="scientific">Aquabacterium olei</name>
    <dbReference type="NCBI Taxonomy" id="1296669"/>
    <lineage>
        <taxon>Bacteria</taxon>
        <taxon>Pseudomonadati</taxon>
        <taxon>Pseudomonadota</taxon>
        <taxon>Betaproteobacteria</taxon>
        <taxon>Burkholderiales</taxon>
        <taxon>Aquabacterium</taxon>
    </lineage>
</organism>
<proteinExistence type="predicted"/>
<accession>A0A2U8FVS0</accession>
<feature type="signal peptide" evidence="1">
    <location>
        <begin position="1"/>
        <end position="22"/>
    </location>
</feature>
<name>A0A2U8FVS0_9BURK</name>
<dbReference type="SMART" id="SM00867">
    <property type="entry name" value="YceI"/>
    <property type="match status" value="1"/>
</dbReference>
<dbReference type="Gene3D" id="2.40.128.110">
    <property type="entry name" value="Lipid/polyisoprenoid-binding, YceI-like"/>
    <property type="match status" value="1"/>
</dbReference>
<evidence type="ECO:0000259" key="2">
    <source>
        <dbReference type="SMART" id="SM00867"/>
    </source>
</evidence>
<dbReference type="InterPro" id="IPR007372">
    <property type="entry name" value="Lipid/polyisoprenoid-bd_YceI"/>
</dbReference>
<dbReference type="Proteomes" id="UP000244892">
    <property type="component" value="Chromosome"/>
</dbReference>
<dbReference type="OrthoDB" id="1247465at2"/>
<evidence type="ECO:0000313" key="4">
    <source>
        <dbReference type="Proteomes" id="UP000244892"/>
    </source>
</evidence>
<feature type="chain" id="PRO_5015841254" evidence="1">
    <location>
        <begin position="23"/>
        <end position="200"/>
    </location>
</feature>
<dbReference type="KEGG" id="aon:DEH84_17215"/>
<reference evidence="3 4" key="1">
    <citation type="submission" date="2018-05" db="EMBL/GenBank/DDBJ databases">
        <title>complete genome sequence of Aquabacterium olei NBRC 110486.</title>
        <authorList>
            <person name="Tang B."/>
            <person name="Chang J."/>
            <person name="Zhang L."/>
            <person name="Yang H."/>
        </authorList>
    </citation>
    <scope>NUCLEOTIDE SEQUENCE [LARGE SCALE GENOMIC DNA]</scope>
    <source>
        <strain evidence="3 4">NBRC 110486</strain>
    </source>
</reference>
<dbReference type="Pfam" id="PF04264">
    <property type="entry name" value="YceI"/>
    <property type="match status" value="1"/>
</dbReference>
<evidence type="ECO:0000256" key="1">
    <source>
        <dbReference type="SAM" id="SignalP"/>
    </source>
</evidence>
<keyword evidence="1" id="KW-0732">Signal</keyword>
<dbReference type="EMBL" id="CP029210">
    <property type="protein sequence ID" value="AWI54967.1"/>
    <property type="molecule type" value="Genomic_DNA"/>
</dbReference>
<dbReference type="SUPFAM" id="SSF101874">
    <property type="entry name" value="YceI-like"/>
    <property type="match status" value="1"/>
</dbReference>
<evidence type="ECO:0000313" key="3">
    <source>
        <dbReference type="EMBL" id="AWI54967.1"/>
    </source>
</evidence>